<dbReference type="AlphaFoldDB" id="A0A6J6B533"/>
<dbReference type="EMBL" id="CAEZSB010000055">
    <property type="protein sequence ID" value="CAB4533985.1"/>
    <property type="molecule type" value="Genomic_DNA"/>
</dbReference>
<name>A0A6J6B533_9ZZZZ</name>
<keyword evidence="1" id="KW-0472">Membrane</keyword>
<feature type="transmembrane region" description="Helical" evidence="1">
    <location>
        <begin position="39"/>
        <end position="60"/>
    </location>
</feature>
<feature type="domain" description="Putative Flp pilus-assembly TadG-like N-terminal" evidence="2">
    <location>
        <begin position="39"/>
        <end position="81"/>
    </location>
</feature>
<sequence length="206" mass="23112">MINRNNCEQRYKLRFQLQVFRDHTRRFVNRLSSFENDTGSIAVIVIGLFVITVASLMVMTDVSTVIVAKRSLAQATEAAAQRGVHTLDKTSYYQGKGTIFTVPMAIASKREHPVIPIDCNRGGVEVLLELNSWSNDETDLKWHQLQGIQLTNFQCDGQSLAIATRSEVNLPFRIPFSSIDSVSLRASAGTTNQVQEGFYLFGIRLR</sequence>
<evidence type="ECO:0000313" key="3">
    <source>
        <dbReference type="EMBL" id="CAB4533985.1"/>
    </source>
</evidence>
<dbReference type="Pfam" id="PF13400">
    <property type="entry name" value="Tad"/>
    <property type="match status" value="1"/>
</dbReference>
<gene>
    <name evidence="3" type="ORF">UFOPK1395_00645</name>
</gene>
<keyword evidence="1" id="KW-1133">Transmembrane helix</keyword>
<organism evidence="3">
    <name type="scientific">freshwater metagenome</name>
    <dbReference type="NCBI Taxonomy" id="449393"/>
    <lineage>
        <taxon>unclassified sequences</taxon>
        <taxon>metagenomes</taxon>
        <taxon>ecological metagenomes</taxon>
    </lineage>
</organism>
<evidence type="ECO:0000259" key="2">
    <source>
        <dbReference type="Pfam" id="PF13400"/>
    </source>
</evidence>
<protein>
    <submittedName>
        <fullName evidence="3">Unannotated protein</fullName>
    </submittedName>
</protein>
<evidence type="ECO:0000256" key="1">
    <source>
        <dbReference type="SAM" id="Phobius"/>
    </source>
</evidence>
<reference evidence="3" key="1">
    <citation type="submission" date="2020-05" db="EMBL/GenBank/DDBJ databases">
        <authorList>
            <person name="Chiriac C."/>
            <person name="Salcher M."/>
            <person name="Ghai R."/>
            <person name="Kavagutti S V."/>
        </authorList>
    </citation>
    <scope>NUCLEOTIDE SEQUENCE</scope>
</reference>
<dbReference type="InterPro" id="IPR028087">
    <property type="entry name" value="Tad_N"/>
</dbReference>
<proteinExistence type="predicted"/>
<keyword evidence="1" id="KW-0812">Transmembrane</keyword>
<accession>A0A6J6B533</accession>